<accession>A0A0A9A4Q3</accession>
<organism evidence="1">
    <name type="scientific">Arundo donax</name>
    <name type="common">Giant reed</name>
    <name type="synonym">Donax arundinaceus</name>
    <dbReference type="NCBI Taxonomy" id="35708"/>
    <lineage>
        <taxon>Eukaryota</taxon>
        <taxon>Viridiplantae</taxon>
        <taxon>Streptophyta</taxon>
        <taxon>Embryophyta</taxon>
        <taxon>Tracheophyta</taxon>
        <taxon>Spermatophyta</taxon>
        <taxon>Magnoliopsida</taxon>
        <taxon>Liliopsida</taxon>
        <taxon>Poales</taxon>
        <taxon>Poaceae</taxon>
        <taxon>PACMAD clade</taxon>
        <taxon>Arundinoideae</taxon>
        <taxon>Arundineae</taxon>
        <taxon>Arundo</taxon>
    </lineage>
</organism>
<reference evidence="1" key="2">
    <citation type="journal article" date="2015" name="Data Brief">
        <title>Shoot transcriptome of the giant reed, Arundo donax.</title>
        <authorList>
            <person name="Barrero R.A."/>
            <person name="Guerrero F.D."/>
            <person name="Moolhuijzen P."/>
            <person name="Goolsby J.A."/>
            <person name="Tidwell J."/>
            <person name="Bellgard S.E."/>
            <person name="Bellgard M.I."/>
        </authorList>
    </citation>
    <scope>NUCLEOTIDE SEQUENCE</scope>
    <source>
        <tissue evidence="1">Shoot tissue taken approximately 20 cm above the soil surface</tissue>
    </source>
</reference>
<dbReference type="AlphaFoldDB" id="A0A0A9A4Q3"/>
<protein>
    <submittedName>
        <fullName evidence="1">Uncharacterized protein</fullName>
    </submittedName>
</protein>
<name>A0A0A9A4Q3_ARUDO</name>
<dbReference type="EMBL" id="GBRH01253900">
    <property type="protein sequence ID" value="JAD43995.1"/>
    <property type="molecule type" value="Transcribed_RNA"/>
</dbReference>
<evidence type="ECO:0000313" key="1">
    <source>
        <dbReference type="EMBL" id="JAD43995.1"/>
    </source>
</evidence>
<reference evidence="1" key="1">
    <citation type="submission" date="2014-09" db="EMBL/GenBank/DDBJ databases">
        <authorList>
            <person name="Magalhaes I.L.F."/>
            <person name="Oliveira U."/>
            <person name="Santos F.R."/>
            <person name="Vidigal T.H.D.A."/>
            <person name="Brescovit A.D."/>
            <person name="Santos A.J."/>
        </authorList>
    </citation>
    <scope>NUCLEOTIDE SEQUENCE</scope>
    <source>
        <tissue evidence="1">Shoot tissue taken approximately 20 cm above the soil surface</tissue>
    </source>
</reference>
<proteinExistence type="predicted"/>
<sequence length="53" mass="6180">MVFICLCFSWSIVNESLKVGFESVHIFLKTLYRKVTSFRSLWDPPKILASQTI</sequence>